<accession>A0A7K9DLJ3</accession>
<feature type="domain" description="Integrase catalytic" evidence="7">
    <location>
        <begin position="1"/>
        <end position="56"/>
    </location>
</feature>
<keyword evidence="5" id="KW-0378">Hydrolase</keyword>
<evidence type="ECO:0000256" key="6">
    <source>
        <dbReference type="ARBA" id="ARBA00022918"/>
    </source>
</evidence>
<dbReference type="GO" id="GO:0004519">
    <property type="term" value="F:endonuclease activity"/>
    <property type="evidence" value="ECO:0007669"/>
    <property type="project" value="UniProtKB-KW"/>
</dbReference>
<keyword evidence="1" id="KW-0808">Transferase</keyword>
<dbReference type="GO" id="GO:0015074">
    <property type="term" value="P:DNA integration"/>
    <property type="evidence" value="ECO:0007669"/>
    <property type="project" value="InterPro"/>
</dbReference>
<evidence type="ECO:0000259" key="7">
    <source>
        <dbReference type="PROSITE" id="PS50994"/>
    </source>
</evidence>
<dbReference type="PROSITE" id="PS50994">
    <property type="entry name" value="INTEGRASE"/>
    <property type="match status" value="1"/>
</dbReference>
<dbReference type="PANTHER" id="PTHR41694">
    <property type="entry name" value="ENDOGENOUS RETROVIRUS GROUP K MEMBER POL PROTEIN"/>
    <property type="match status" value="1"/>
</dbReference>
<dbReference type="Pfam" id="PF00665">
    <property type="entry name" value="rve"/>
    <property type="match status" value="1"/>
</dbReference>
<dbReference type="Gene3D" id="3.30.420.10">
    <property type="entry name" value="Ribonuclease H-like superfamily/Ribonuclease H"/>
    <property type="match status" value="1"/>
</dbReference>
<dbReference type="EMBL" id="VWZJ01011635">
    <property type="protein sequence ID" value="NXG65072.1"/>
    <property type="molecule type" value="Genomic_DNA"/>
</dbReference>
<evidence type="ECO:0000256" key="5">
    <source>
        <dbReference type="ARBA" id="ARBA00022801"/>
    </source>
</evidence>
<keyword evidence="3" id="KW-0540">Nuclease</keyword>
<evidence type="ECO:0000256" key="3">
    <source>
        <dbReference type="ARBA" id="ARBA00022722"/>
    </source>
</evidence>
<keyword evidence="2" id="KW-0548">Nucleotidyltransferase</keyword>
<name>A0A7K9DLJ3_9AVES</name>
<sequence>RHVMKHLRSAFMALGVPQEIKTDNGPGYSSRAIEGFFQQWGIQHITSIPHSPTGQA</sequence>
<dbReference type="PANTHER" id="PTHR41694:SF3">
    <property type="entry name" value="RNA-DIRECTED DNA POLYMERASE-RELATED"/>
    <property type="match status" value="1"/>
</dbReference>
<feature type="non-terminal residue" evidence="8">
    <location>
        <position position="1"/>
    </location>
</feature>
<dbReference type="GO" id="GO:0016787">
    <property type="term" value="F:hydrolase activity"/>
    <property type="evidence" value="ECO:0007669"/>
    <property type="project" value="UniProtKB-KW"/>
</dbReference>
<dbReference type="AlphaFoldDB" id="A0A7K9DLJ3"/>
<evidence type="ECO:0000256" key="2">
    <source>
        <dbReference type="ARBA" id="ARBA00022695"/>
    </source>
</evidence>
<dbReference type="InterPro" id="IPR001584">
    <property type="entry name" value="Integrase_cat-core"/>
</dbReference>
<reference evidence="8 9" key="1">
    <citation type="submission" date="2019-09" db="EMBL/GenBank/DDBJ databases">
        <title>Bird 10,000 Genomes (B10K) Project - Family phase.</title>
        <authorList>
            <person name="Zhang G."/>
        </authorList>
    </citation>
    <scope>NUCLEOTIDE SEQUENCE [LARGE SCALE GENOMIC DNA]</scope>
    <source>
        <strain evidence="8">B10K-DU-001-23</strain>
        <tissue evidence="8">Muscle</tissue>
    </source>
</reference>
<evidence type="ECO:0000256" key="4">
    <source>
        <dbReference type="ARBA" id="ARBA00022759"/>
    </source>
</evidence>
<dbReference type="SUPFAM" id="SSF53098">
    <property type="entry name" value="Ribonuclease H-like"/>
    <property type="match status" value="1"/>
</dbReference>
<evidence type="ECO:0000313" key="8">
    <source>
        <dbReference type="EMBL" id="NXG65072.1"/>
    </source>
</evidence>
<dbReference type="OrthoDB" id="9359997at2759"/>
<keyword evidence="4" id="KW-0255">Endonuclease</keyword>
<comment type="caution">
    <text evidence="8">The sequence shown here is derived from an EMBL/GenBank/DDBJ whole genome shotgun (WGS) entry which is preliminary data.</text>
</comment>
<dbReference type="InterPro" id="IPR036397">
    <property type="entry name" value="RNaseH_sf"/>
</dbReference>
<keyword evidence="6" id="KW-0695">RNA-directed DNA polymerase</keyword>
<dbReference type="Proteomes" id="UP000518305">
    <property type="component" value="Unassembled WGS sequence"/>
</dbReference>
<evidence type="ECO:0000256" key="1">
    <source>
        <dbReference type="ARBA" id="ARBA00022679"/>
    </source>
</evidence>
<evidence type="ECO:0000313" key="9">
    <source>
        <dbReference type="Proteomes" id="UP000518305"/>
    </source>
</evidence>
<organism evidence="8 9">
    <name type="scientific">Hemiprocne comata</name>
    <dbReference type="NCBI Taxonomy" id="243314"/>
    <lineage>
        <taxon>Eukaryota</taxon>
        <taxon>Metazoa</taxon>
        <taxon>Chordata</taxon>
        <taxon>Craniata</taxon>
        <taxon>Vertebrata</taxon>
        <taxon>Euteleostomi</taxon>
        <taxon>Archelosauria</taxon>
        <taxon>Archosauria</taxon>
        <taxon>Dinosauria</taxon>
        <taxon>Saurischia</taxon>
        <taxon>Theropoda</taxon>
        <taxon>Coelurosauria</taxon>
        <taxon>Aves</taxon>
        <taxon>Neognathae</taxon>
        <taxon>Neoaves</taxon>
        <taxon>Strisores</taxon>
        <taxon>Apodiformes</taxon>
        <taxon>Apodidae</taxon>
        <taxon>Hemiprocninae</taxon>
        <taxon>Hemiprocne</taxon>
    </lineage>
</organism>
<keyword evidence="9" id="KW-1185">Reference proteome</keyword>
<protein>
    <submittedName>
        <fullName evidence="8">POK18 protein</fullName>
    </submittedName>
</protein>
<dbReference type="GO" id="GO:0003964">
    <property type="term" value="F:RNA-directed DNA polymerase activity"/>
    <property type="evidence" value="ECO:0007669"/>
    <property type="project" value="UniProtKB-KW"/>
</dbReference>
<dbReference type="GO" id="GO:0035613">
    <property type="term" value="F:RNA stem-loop binding"/>
    <property type="evidence" value="ECO:0007669"/>
    <property type="project" value="TreeGrafter"/>
</dbReference>
<dbReference type="InterPro" id="IPR012337">
    <property type="entry name" value="RNaseH-like_sf"/>
</dbReference>
<proteinExistence type="predicted"/>
<gene>
    <name evidence="8" type="primary">Ervk18_3</name>
    <name evidence="8" type="ORF">HEMCOM_R15009</name>
</gene>
<feature type="non-terminal residue" evidence="8">
    <location>
        <position position="56"/>
    </location>
</feature>